<evidence type="ECO:0000259" key="6">
    <source>
        <dbReference type="Pfam" id="PF04357"/>
    </source>
</evidence>
<evidence type="ECO:0000313" key="9">
    <source>
        <dbReference type="EMBL" id="VFJ95897.1"/>
    </source>
</evidence>
<evidence type="ECO:0000256" key="1">
    <source>
        <dbReference type="ARBA" id="ARBA00004167"/>
    </source>
</evidence>
<dbReference type="GO" id="GO:0097347">
    <property type="term" value="C:TAM protein secretion complex"/>
    <property type="evidence" value="ECO:0007669"/>
    <property type="project" value="TreeGrafter"/>
</dbReference>
<name>A0A450UTN9_9GAMM</name>
<dbReference type="EMBL" id="CAADFJ010000004">
    <property type="protein sequence ID" value="VFJ95897.1"/>
    <property type="molecule type" value="Genomic_DNA"/>
</dbReference>
<organism evidence="9">
    <name type="scientific">Candidatus Kentrum eta</name>
    <dbReference type="NCBI Taxonomy" id="2126337"/>
    <lineage>
        <taxon>Bacteria</taxon>
        <taxon>Pseudomonadati</taxon>
        <taxon>Pseudomonadota</taxon>
        <taxon>Gammaproteobacteria</taxon>
        <taxon>Candidatus Kentrum</taxon>
    </lineage>
</organism>
<dbReference type="AlphaFoldDB" id="A0A450UTN9"/>
<feature type="transmembrane region" description="Helical" evidence="5">
    <location>
        <begin position="7"/>
        <end position="26"/>
    </location>
</feature>
<dbReference type="Pfam" id="PF04357">
    <property type="entry name" value="TamB"/>
    <property type="match status" value="1"/>
</dbReference>
<reference evidence="9" key="1">
    <citation type="submission" date="2019-02" db="EMBL/GenBank/DDBJ databases">
        <authorList>
            <person name="Gruber-Vodicka R. H."/>
            <person name="Seah K. B. B."/>
        </authorList>
    </citation>
    <scope>NUCLEOTIDE SEQUENCE</scope>
    <source>
        <strain evidence="9">BECK_SA2B12</strain>
        <strain evidence="7">BECK_SA2B15</strain>
        <strain evidence="8">BECK_SA2B20</strain>
    </source>
</reference>
<dbReference type="EMBL" id="CAADFI010000004">
    <property type="protein sequence ID" value="VFJ89310.1"/>
    <property type="molecule type" value="Genomic_DNA"/>
</dbReference>
<protein>
    <submittedName>
        <fullName evidence="9">Translocation and assembly module TamB</fullName>
    </submittedName>
</protein>
<sequence>MILSGVIYLLILPVTIISLMAFGLGATEPGTRWAVRHALPAISAMATGDRLRIRASEGTLLSSLTLTGIAYHPTQSSNAPTTLESVSLQWRPRALFSGLLHIHRLRISGLYHELGPALPGKDGHGASDPIPRLPLPPALQLEQLEIAHVHMVNGTNHYRVQRLAAGPITFAGGAAPLVIEALQIEAEPIALALALEIDPVAPFAYKARGSGRITGADGTPWVCEGNLHGDASGTVVERLEARLPDSRMEARGSVDWSPKTQWDLTLSAQGIDPGIYRWVLQPDLQPAPKDEPKHDRTENDWHGALDLAARVHGRLDTDALALGLEIKRLEGVLRGYPVAASGRMALVGNRIEVRGLTLRSGDNRWEANGDAPLPDALLEWLPVTSSPPVSSSKERDSELDLSFTLDAPTLDALWPGLAGRLHGTGRLEGDLADPAMHLRMTGKGISYRDYKAATLRAKLALYPDGSSGPSAEASHVDVAAGDVVLAGEKFSRLWAQGKGRLALEDITLGMDFSRESGTDRERGNRRGKVAIALAGGLKAGVWSGTLKRADMALPWLGEWTLAKPVPLRLGIEGMDMGGLSPTTDARACWQRQKARLCLGGGGSKAAGFRVKGHMTGLPWPVLRPWLPAALEVQGAIAADFDIQGSGNGQALQADLAVTPGPGALIYRMPGRGPLKTPFRDARLRASYAKDRLRATLGLHVAGGGTVAGELQVGPGGAERPLRGALEAELPDLAPLAGFIPQADNLAGALALAFTLGGTAQAPALHGRATLTGGAADLPAAGIRLREIALVAESRGGNRTRGERVLDITGAAQSGPGEIAFTGALRQPFGPTPRLELAARGERFQALRLPEAQVFVSPDLHVTWDRRGTLVDGTLSIPEARLALEGLPESGIAVSEDEVVLGKTGADASGAGPGHAVGARVSVVLGEKVSFSGFGLSAGLAGSIALDSRPGQPTLANGAITLKDGQYRAYGQTLAIERGRLVFAGPADNPALEARAARQVAEAEVTVGVHITGTLKRPLVSLGSDPDMPETEILAYLLTGKSLADTPRTDQAALLDAAMGLMTSQSQSFTGRLGKKIGLDTVKVQGGENALAESTLLLGKYLTPRLYVGYVQGIFENTRAFQAEYRLTDSLSIKTRSSDEAQGAEVVYTIERD</sequence>
<dbReference type="GO" id="GO:0009306">
    <property type="term" value="P:protein secretion"/>
    <property type="evidence" value="ECO:0007669"/>
    <property type="project" value="InterPro"/>
</dbReference>
<evidence type="ECO:0000313" key="8">
    <source>
        <dbReference type="EMBL" id="VFJ89310.1"/>
    </source>
</evidence>
<evidence type="ECO:0000256" key="3">
    <source>
        <dbReference type="ARBA" id="ARBA00022989"/>
    </source>
</evidence>
<evidence type="ECO:0000256" key="5">
    <source>
        <dbReference type="SAM" id="Phobius"/>
    </source>
</evidence>
<proteinExistence type="predicted"/>
<feature type="domain" description="Translocation and assembly module TamB C-terminal" evidence="6">
    <location>
        <begin position="812"/>
        <end position="1150"/>
    </location>
</feature>
<keyword evidence="3 5" id="KW-1133">Transmembrane helix</keyword>
<accession>A0A450UTN9</accession>
<keyword evidence="2 5" id="KW-0812">Transmembrane</keyword>
<dbReference type="EMBL" id="CAADFG010000004">
    <property type="protein sequence ID" value="VFJ87518.1"/>
    <property type="molecule type" value="Genomic_DNA"/>
</dbReference>
<gene>
    <name evidence="7" type="ORF">BECKH772A_GA0070896_1000411</name>
    <name evidence="8" type="ORF">BECKH772B_GA0070898_1000411</name>
    <name evidence="9" type="ORF">BECKH772C_GA0070978_1000411</name>
</gene>
<dbReference type="PANTHER" id="PTHR36985">
    <property type="entry name" value="TRANSLOCATION AND ASSEMBLY MODULE SUBUNIT TAMB"/>
    <property type="match status" value="1"/>
</dbReference>
<dbReference type="PANTHER" id="PTHR36985:SF1">
    <property type="entry name" value="TRANSLOCATION AND ASSEMBLY MODULE SUBUNIT TAMB"/>
    <property type="match status" value="1"/>
</dbReference>
<comment type="subcellular location">
    <subcellularLocation>
        <location evidence="1">Membrane</location>
        <topology evidence="1">Single-pass membrane protein</topology>
    </subcellularLocation>
</comment>
<evidence type="ECO:0000313" key="7">
    <source>
        <dbReference type="EMBL" id="VFJ87518.1"/>
    </source>
</evidence>
<dbReference type="GO" id="GO:0005886">
    <property type="term" value="C:plasma membrane"/>
    <property type="evidence" value="ECO:0007669"/>
    <property type="project" value="InterPro"/>
</dbReference>
<dbReference type="InterPro" id="IPR007452">
    <property type="entry name" value="TamB_C"/>
</dbReference>
<evidence type="ECO:0000256" key="4">
    <source>
        <dbReference type="ARBA" id="ARBA00023136"/>
    </source>
</evidence>
<keyword evidence="4 5" id="KW-0472">Membrane</keyword>
<evidence type="ECO:0000256" key="2">
    <source>
        <dbReference type="ARBA" id="ARBA00022692"/>
    </source>
</evidence>